<comment type="caution">
    <text evidence="1">The sequence shown here is derived from an EMBL/GenBank/DDBJ whole genome shotgun (WGS) entry which is preliminary data.</text>
</comment>
<keyword evidence="2" id="KW-1185">Reference proteome</keyword>
<gene>
    <name evidence="1" type="ORF">C8N34_102315</name>
</gene>
<evidence type="ECO:0000313" key="1">
    <source>
        <dbReference type="EMBL" id="PTX52535.1"/>
    </source>
</evidence>
<reference evidence="1 2" key="1">
    <citation type="submission" date="2018-04" db="EMBL/GenBank/DDBJ databases">
        <title>Genomic Encyclopedia of Archaeal and Bacterial Type Strains, Phase II (KMG-II): from individual species to whole genera.</title>
        <authorList>
            <person name="Goeker M."/>
        </authorList>
    </citation>
    <scope>NUCLEOTIDE SEQUENCE [LARGE SCALE GENOMIC DNA]</scope>
    <source>
        <strain evidence="1 2">DSM 21823</strain>
    </source>
</reference>
<accession>A0A2T6B8Y5</accession>
<dbReference type="Proteomes" id="UP000244224">
    <property type="component" value="Unassembled WGS sequence"/>
</dbReference>
<evidence type="ECO:0000313" key="2">
    <source>
        <dbReference type="Proteomes" id="UP000244224"/>
    </source>
</evidence>
<protein>
    <submittedName>
        <fullName evidence="1">Uncharacterized protein</fullName>
    </submittedName>
</protein>
<proteinExistence type="predicted"/>
<dbReference type="EMBL" id="QBKP01000002">
    <property type="protein sequence ID" value="PTX52535.1"/>
    <property type="molecule type" value="Genomic_DNA"/>
</dbReference>
<sequence length="308" mass="33535">MMTVTRRTAIQRKTRSPELERLIRTLEVVATDLPRILREEKAVAFTRLESVEAFEAHMRRISQIPAQLETLSRTIGMSLQVEGATDHLSRIFRAIAAARGVTSPEVEAAQVEVANPSAPVIPVPAAVPEQAQPKAPPQASQPPHVHIDQNPVRVDATGHVIATVASTRTGFHPIDLNLQKVRDALVPGGEICGRSMYESSRVRLVTARASGEGPWRFQFRRGSLEWAAQGEESGLKAIAALICADRGYIQVPAKLLLEKGQSHLMRSTKGNPILRPGVAVYGSEAILHPGAMAKTRPGDATKHVFVEF</sequence>
<name>A0A2T6B8Y5_9RHOB</name>
<organism evidence="1 2">
    <name type="scientific">Gemmobacter caeni</name>
    <dbReference type="NCBI Taxonomy" id="589035"/>
    <lineage>
        <taxon>Bacteria</taxon>
        <taxon>Pseudomonadati</taxon>
        <taxon>Pseudomonadota</taxon>
        <taxon>Alphaproteobacteria</taxon>
        <taxon>Rhodobacterales</taxon>
        <taxon>Paracoccaceae</taxon>
        <taxon>Gemmobacter</taxon>
    </lineage>
</organism>
<dbReference type="AlphaFoldDB" id="A0A2T6B8Y5"/>